<dbReference type="Gene3D" id="3.30.420.40">
    <property type="match status" value="1"/>
</dbReference>
<organism evidence="2 3">
    <name type="scientific">Methylocella tundrae</name>
    <dbReference type="NCBI Taxonomy" id="227605"/>
    <lineage>
        <taxon>Bacteria</taxon>
        <taxon>Pseudomonadati</taxon>
        <taxon>Pseudomonadota</taxon>
        <taxon>Alphaproteobacteria</taxon>
        <taxon>Hyphomicrobiales</taxon>
        <taxon>Beijerinckiaceae</taxon>
        <taxon>Methylocella</taxon>
    </lineage>
</organism>
<sequence length="345" mass="36157">MQNIIGWDIGGAHLKAARAENGIIKDAVQIACPLWLGLSELERAFGEARARIGAAPLNAITMTGELSDAFATRAEGVAGVAAIAERLLSPDRAVFYAARSGFVDGSDASAHATDIGSANWHASAALAGVKLREALLIDMGSTTTDIIPVAGGAPASSGYTDADRLTHGELVYTGLVRTFLMAGPKQVPFAGQWTALMNEWFADMADVHRILGQLPPGSDMMDTSDGREKTTAASIARLARMIGRDAHEASDAAWTRLARFFAEAQLREIMDAAALILSRGVLDNEAPIIGAGVGRGVVSDLATRMGRPYVAFDELIEAAPNAHEKACDCAPASAVALIAAHHFKA</sequence>
<dbReference type="SUPFAM" id="SSF53067">
    <property type="entry name" value="Actin-like ATPase domain"/>
    <property type="match status" value="1"/>
</dbReference>
<dbReference type="AlphaFoldDB" id="A0A4U8Z2P6"/>
<dbReference type="Gene3D" id="3.30.420.190">
    <property type="entry name" value="conserved archaeal protein q6m145"/>
    <property type="match status" value="1"/>
</dbReference>
<feature type="domain" description="Hydantoinase A/oxoprolinase" evidence="1">
    <location>
        <begin position="58"/>
        <end position="306"/>
    </location>
</feature>
<dbReference type="GO" id="GO:0016787">
    <property type="term" value="F:hydrolase activity"/>
    <property type="evidence" value="ECO:0007669"/>
    <property type="project" value="InterPro"/>
</dbReference>
<dbReference type="KEGG" id="mtun:MTUNDRAET4_2728"/>
<dbReference type="InterPro" id="IPR002821">
    <property type="entry name" value="Hydantoinase_A"/>
</dbReference>
<dbReference type="NCBIfam" id="TIGR03123">
    <property type="entry name" value="one_C_unchar_1"/>
    <property type="match status" value="1"/>
</dbReference>
<dbReference type="Proteomes" id="UP000294360">
    <property type="component" value="Chromosome"/>
</dbReference>
<proteinExistence type="predicted"/>
<evidence type="ECO:0000259" key="1">
    <source>
        <dbReference type="Pfam" id="PF01968"/>
    </source>
</evidence>
<dbReference type="OrthoDB" id="1792672at2"/>
<dbReference type="Pfam" id="PF01968">
    <property type="entry name" value="Hydantoinase_A"/>
    <property type="match status" value="1"/>
</dbReference>
<accession>A0A4U8Z2P6</accession>
<protein>
    <recommendedName>
        <fullName evidence="1">Hydantoinase A/oxoprolinase domain-containing protein</fullName>
    </recommendedName>
</protein>
<dbReference type="InterPro" id="IPR002756">
    <property type="entry name" value="MfnF"/>
</dbReference>
<dbReference type="InterPro" id="IPR043129">
    <property type="entry name" value="ATPase_NBD"/>
</dbReference>
<gene>
    <name evidence="2" type="ORF">MTUNDRAET4_2728</name>
</gene>
<dbReference type="RefSeq" id="WP_134490036.1">
    <property type="nucleotide sequence ID" value="NZ_CP139089.1"/>
</dbReference>
<name>A0A4U8Z2P6_METTU</name>
<evidence type="ECO:0000313" key="3">
    <source>
        <dbReference type="Proteomes" id="UP000294360"/>
    </source>
</evidence>
<evidence type="ECO:0000313" key="2">
    <source>
        <dbReference type="EMBL" id="VFU09615.1"/>
    </source>
</evidence>
<dbReference type="EMBL" id="LR536450">
    <property type="protein sequence ID" value="VFU09615.1"/>
    <property type="molecule type" value="Genomic_DNA"/>
</dbReference>
<reference evidence="2 3" key="1">
    <citation type="submission" date="2019-03" db="EMBL/GenBank/DDBJ databases">
        <authorList>
            <person name="Kox A.R. M."/>
        </authorList>
    </citation>
    <scope>NUCLEOTIDE SEQUENCE [LARGE SCALE GENOMIC DNA]</scope>
    <source>
        <strain evidence="2">MTUNDRAET4 annotated genome</strain>
    </source>
</reference>